<dbReference type="Gene3D" id="3.30.870.10">
    <property type="entry name" value="Endonuclease Chain A"/>
    <property type="match status" value="1"/>
</dbReference>
<accession>A0A2J6X8U1</accession>
<dbReference type="GO" id="GO:0004386">
    <property type="term" value="F:helicase activity"/>
    <property type="evidence" value="ECO:0007669"/>
    <property type="project" value="UniProtKB-KW"/>
</dbReference>
<keyword evidence="4" id="KW-0347">Helicase</keyword>
<dbReference type="SMART" id="SM00490">
    <property type="entry name" value="HELICc"/>
    <property type="match status" value="1"/>
</dbReference>
<dbReference type="InterPro" id="IPR014001">
    <property type="entry name" value="Helicase_ATP-bd"/>
</dbReference>
<gene>
    <name evidence="4" type="ORF">C0175_01420</name>
</gene>
<dbReference type="Gene3D" id="3.40.50.10810">
    <property type="entry name" value="Tandem AAA-ATPase domain"/>
    <property type="match status" value="1"/>
</dbReference>
<evidence type="ECO:0000259" key="2">
    <source>
        <dbReference type="PROSITE" id="PS51192"/>
    </source>
</evidence>
<organism evidence="4 5">
    <name type="scientific">Caldisericum exile</name>
    <dbReference type="NCBI Taxonomy" id="693075"/>
    <lineage>
        <taxon>Bacteria</taxon>
        <taxon>Pseudomonadati</taxon>
        <taxon>Caldisericota/Cryosericota group</taxon>
        <taxon>Caldisericota</taxon>
        <taxon>Caldisericia</taxon>
        <taxon>Caldisericales</taxon>
        <taxon>Caldisericaceae</taxon>
        <taxon>Caldisericum</taxon>
    </lineage>
</organism>
<protein>
    <submittedName>
        <fullName evidence="4">Helicase</fullName>
    </submittedName>
</protein>
<keyword evidence="4" id="KW-0547">Nucleotide-binding</keyword>
<comment type="caution">
    <text evidence="4">The sequence shown here is derived from an EMBL/GenBank/DDBJ whole genome shotgun (WGS) entry which is preliminary data.</text>
</comment>
<dbReference type="CDD" id="cd18793">
    <property type="entry name" value="SF2_C_SNF"/>
    <property type="match status" value="1"/>
</dbReference>
<dbReference type="GO" id="GO:0005524">
    <property type="term" value="F:ATP binding"/>
    <property type="evidence" value="ECO:0007669"/>
    <property type="project" value="InterPro"/>
</dbReference>
<evidence type="ECO:0000256" key="1">
    <source>
        <dbReference type="ARBA" id="ARBA00022801"/>
    </source>
</evidence>
<dbReference type="InterPro" id="IPR001650">
    <property type="entry name" value="Helicase_C-like"/>
</dbReference>
<dbReference type="PANTHER" id="PTHR45766:SF6">
    <property type="entry name" value="SWI_SNF-RELATED MATRIX-ASSOCIATED ACTIN-DEPENDENT REGULATOR OF CHROMATIN SUBFAMILY A-LIKE PROTEIN 1"/>
    <property type="match status" value="1"/>
</dbReference>
<dbReference type="InterPro" id="IPR025202">
    <property type="entry name" value="PLD-like_dom"/>
</dbReference>
<evidence type="ECO:0000259" key="3">
    <source>
        <dbReference type="PROSITE" id="PS51194"/>
    </source>
</evidence>
<dbReference type="Pfam" id="PF00176">
    <property type="entry name" value="SNF2-rel_dom"/>
    <property type="match status" value="1"/>
</dbReference>
<dbReference type="InterPro" id="IPR038718">
    <property type="entry name" value="SNF2-like_sf"/>
</dbReference>
<proteinExistence type="predicted"/>
<dbReference type="PROSITE" id="PS51194">
    <property type="entry name" value="HELICASE_CTER"/>
    <property type="match status" value="1"/>
</dbReference>
<sequence length="1062" mass="125302">MSEIITNQEEFLSKIMNDIIPTTKELLFLVGYFYFSGFEKIYKSLKDKDVKILVGLDVDIDYKKIIEYENLISQSLSKENVREQFEKYFVKLFNDTDFFDNKERQESFELFVEKLRNGSLQLRKTLKPNHSKLYLFKNSDEHSENGLNPGTVITGSSNLTFNGLGNQFEINVIIRDKRDFENMEKLFRQLWDSSIEISKEDFDQNIAKNIWFEKIPDPYLIYIRVLDELFNKKRDQKISIPSEITRKKFLDLKYQTDAIGQAIEIIKKHSGVIIADVVGLGKSIIASAVAHNLRMRTIMIVPPHLKEQWEDYRYEFDFNGKVFSSGKMEDALREVNQDSEEKLIIVDEAHRYRNEETQDYAILHKICQSNKVILLTATPYSNKPEDIFSLIKLFQIPTRSTLRTVDNLSVKFSELIKKYKDISRNSRNTELLNDKDIQQIGDEIRDIISPLVIRRSRIDLQEIKEYRDDIKKQNIKFPTVHDPEILEYPLGELRDLYIKTLDKIAPKDDKKGFIGARYTPVLYLKDYESYRNKISETFEMDETLFRQSQINLANFMRRHLVRRFESSMKAFKISLDSMIESSEKILKWYEFGYVPIYKKGDILSPEDLEEYETDEMSLFEELGNSIENKLDNLRKKGYEFIEAKELKVGFKEDVQKDIELLKAIREDWFGKQKADPKLEYFKEILPEKISEGKIVIFSEFADTVDYLYENLKDKFKIISYSASEKYKVEKIKDNFDASSDNQKYDFDILVTTDAMSEGVNLNRANKIFNYDIPYNPTRVIQRIGRINRINKKVFDDIFIYNFFPSDVGEREANVMHITTFKMAMIQAIIGEDTKILTSNEELHSYFARQYKEEEERSWDVEYINFINEIRNSNPELLEKSQGIPKRVRVKRTVDKGKKGVVVFGKKADEYVFKIGNEDSISTITFEEALKLFKADKNEKAEHVSDQFEPIYQAVKSKLFERNSHFTRDRGTSNALKVLKAIKKQLLDDRLKEYIDDLIKVIDEYDDLPKKYMRLIRKMNNKNYNSKIYEIKKEIPHEYIMSIINRAKEIDEGEEVIIFAEEF</sequence>
<dbReference type="PROSITE" id="PS51192">
    <property type="entry name" value="HELICASE_ATP_BIND_1"/>
    <property type="match status" value="1"/>
</dbReference>
<dbReference type="Pfam" id="PF13091">
    <property type="entry name" value="PLDc_2"/>
    <property type="match status" value="1"/>
</dbReference>
<keyword evidence="4" id="KW-0067">ATP-binding</keyword>
<dbReference type="SUPFAM" id="SSF56024">
    <property type="entry name" value="Phospholipase D/nuclease"/>
    <property type="match status" value="1"/>
</dbReference>
<dbReference type="Pfam" id="PF00271">
    <property type="entry name" value="Helicase_C"/>
    <property type="match status" value="1"/>
</dbReference>
<dbReference type="InterPro" id="IPR027417">
    <property type="entry name" value="P-loop_NTPase"/>
</dbReference>
<dbReference type="Gene3D" id="3.40.50.300">
    <property type="entry name" value="P-loop containing nucleotide triphosphate hydrolases"/>
    <property type="match status" value="1"/>
</dbReference>
<feature type="domain" description="Helicase ATP-binding" evidence="2">
    <location>
        <begin position="263"/>
        <end position="397"/>
    </location>
</feature>
<dbReference type="InterPro" id="IPR049730">
    <property type="entry name" value="SNF2/RAD54-like_C"/>
</dbReference>
<dbReference type="SUPFAM" id="SSF52540">
    <property type="entry name" value="P-loop containing nucleoside triphosphate hydrolases"/>
    <property type="match status" value="2"/>
</dbReference>
<name>A0A2J6X8U1_9BACT</name>
<dbReference type="SMART" id="SM00487">
    <property type="entry name" value="DEXDc"/>
    <property type="match status" value="1"/>
</dbReference>
<dbReference type="PANTHER" id="PTHR45766">
    <property type="entry name" value="DNA ANNEALING HELICASE AND ENDONUCLEASE ZRANB3 FAMILY MEMBER"/>
    <property type="match status" value="1"/>
</dbReference>
<reference evidence="4 5" key="1">
    <citation type="submission" date="2018-01" db="EMBL/GenBank/DDBJ databases">
        <title>Metagenomic assembled genomes from two thermal pools in the Uzon Caldera, Kamchatka, Russia.</title>
        <authorList>
            <person name="Wilkins L."/>
            <person name="Ettinger C."/>
        </authorList>
    </citation>
    <scope>NUCLEOTIDE SEQUENCE [LARGE SCALE GENOMIC DNA]</scope>
    <source>
        <strain evidence="4">ARK-10</strain>
    </source>
</reference>
<dbReference type="GO" id="GO:0016787">
    <property type="term" value="F:hydrolase activity"/>
    <property type="evidence" value="ECO:0007669"/>
    <property type="project" value="UniProtKB-KW"/>
</dbReference>
<evidence type="ECO:0000313" key="5">
    <source>
        <dbReference type="Proteomes" id="UP000236910"/>
    </source>
</evidence>
<dbReference type="AlphaFoldDB" id="A0A2J6X8U1"/>
<feature type="domain" description="Helicase C-terminal" evidence="3">
    <location>
        <begin position="677"/>
        <end position="836"/>
    </location>
</feature>
<dbReference type="Proteomes" id="UP000236910">
    <property type="component" value="Unassembled WGS sequence"/>
</dbReference>
<dbReference type="InterPro" id="IPR000330">
    <property type="entry name" value="SNF2_N"/>
</dbReference>
<dbReference type="EMBL" id="PNIX01000083">
    <property type="protein sequence ID" value="PMP83643.1"/>
    <property type="molecule type" value="Genomic_DNA"/>
</dbReference>
<evidence type="ECO:0000313" key="4">
    <source>
        <dbReference type="EMBL" id="PMP83643.1"/>
    </source>
</evidence>
<keyword evidence="1" id="KW-0378">Hydrolase</keyword>